<organism evidence="10 11">
    <name type="scientific">Tanacetum coccineum</name>
    <dbReference type="NCBI Taxonomy" id="301880"/>
    <lineage>
        <taxon>Eukaryota</taxon>
        <taxon>Viridiplantae</taxon>
        <taxon>Streptophyta</taxon>
        <taxon>Embryophyta</taxon>
        <taxon>Tracheophyta</taxon>
        <taxon>Spermatophyta</taxon>
        <taxon>Magnoliopsida</taxon>
        <taxon>eudicotyledons</taxon>
        <taxon>Gunneridae</taxon>
        <taxon>Pentapetalae</taxon>
        <taxon>asterids</taxon>
        <taxon>campanulids</taxon>
        <taxon>Asterales</taxon>
        <taxon>Asteraceae</taxon>
        <taxon>Asteroideae</taxon>
        <taxon>Anthemideae</taxon>
        <taxon>Anthemidinae</taxon>
        <taxon>Tanacetum</taxon>
    </lineage>
</organism>
<sequence length="2028" mass="229931">MKCPQHYLTEMQEVILFYNGLDVPTRQILDSRGAIPTKTVADAKKAIQEMAEYSQKWHNGTSRGRSTKTSDGLAAIQAQLNNLGREIKKVNEKVYAIEVGGEQCKGPHYTKDCPLKEEWKTLEEAYYTQFESAKRHEENSNLIKEIRASMDDAIRNQGASIKTLEIQIGQMSKVLQERGFVSLPSSTETNPKDQVKSISTNIEADSHPIRLIGSPQYVVSTGQNCTLMYETRQTLILFPSRLNGYYYDGKKGSYRPQFSEAYSKALQIIESIPQKEKDLGSFTIPCFINNVSGMEPSILGFRWPIIRTTAAILEAPTEGYEDAIVVPKITANNFEIKHGLLNLVQNKQFFGHDKEDPHAHIRYFNKITSTMKFLNVPSTSVKLMLFPFSLEGAARIWLEKEPPRSILTWDDLVSKFINKFFPPSKTTNLRNEITRFQQKFDETFYEAWDRFNDLLRGCPHHGFSELHQLDTFYNSLNSNDQDSLNSAAGGNFLDKMPRECLKIIESKSKVRQSRSKAIVSKVSTSSSTPAVSSDVAELKDMVRALILDKKNQTPAPAPVKAVEQSCVTCGGGHSYQNCPATDGNIYRDNIQEYVSQAAAVNYNQGNASYRPQMVANQIRPPGFPPMQNHQNNQNRGINFNQNRGNNFNQNRGNNFNQGQVYQPQINQPPTFQAPPYQAPVLPAPGVSKPDFDNYVKANDAVMQNMQNQMANITDLITKFVNSNTASTSGSGSLPSNTIANPKGDVKAITTRSGVSYNGPQISSPLMENEPEATKDTVQPSTENIQPPVVQTNDQIGEPVVASKTKQTLPYPSRANKEKLREKDDLLASKFMEIFRNLHFELSFADALLHMPKFAPMFRKLLNDKDKMIELTKTPVNENCSAVILKKFPEKLGDPGRFLIPCDFPEMNECLALADLGASINLMPLSIWKELSLPALTKTRMILELADRTISTPTGIAEDVFVKVGTFFFPADFVVVDYVADPRVPLILGRPFLRTARALIDVHGEQMTLRHDDQSVTFKVGDTKTFSYNIIESVNRVDVIDIACEEYVQEVLEISKSGNPTSTSDLTIDSRSPSFTPFGGSDFLMEEIDEFLEHDDSIPPGVDGIYDSEGDTVYLEELLSVINSDPNLPPSPVCEINVPEKVKSSCEDPPDLELKDLPSHLEYAFLEGDDKLPVIIAKNLKDEDKTALIKVLKSHKHAIAWKISDIKGIDPQFCTHKILMEENAKPVVQHQRRVNPKIHEVIKQEVIKLLDAGLIYPISDSPWVSPVHCVPKKGGITVVKNEENELIPTRLVTRWRVCIDYRKLNDATRKDHFPLPFMDQMLERLAGNEYYCFLDGFSGYFQIPIDPLDQEKTTFTCPYGTFAYRRMPFGLCNAPGTFQRCMVAIFHDMIEKTMEVFMDDFSVFGDSFSYCLSHLDKLLQRYEDTNLVLNWEKCHFMVKEGIVLGHKISKSEIEVDKAKVDVISKLPHPTTVKGIRNFLGHAGFYRRFIQDFSKIARPMTHLLEKETPFILLKECIEAFETFKMKLTQDPVLVAPDWDLPFEIMCDASDFAVGAVLGQRKTKHFQPIHYASKTMTEAQAHYTTTEKELLAVVYAFEKFRPYLVLSKSIVYTDHSALKYLLAKQDAKPRLLRWILLLQEFDVVIRDKKGAENLAADHLSRLENPHQSELEKKEITETFPLETLGMVTFRGDDNAPWFADFANYHAGNFVIKGMSSQQKRKFFKDVKHYFWDDPFLFKICADQVIRRCVSGQEAFDILKACHSGPTGGHYGANYTAKKIFDSGFYWPTIYKDAHDFVTRCDICQRQGKILQRDEMPQNSIQVCKIFDIWGIDFMGPFPSSRGNKYILVAVDYLSKWVEAKALPTNDARVVCKFLKSLFARFGAPRAIISDRGTHFCNDQFAKVMLKYGVTHRLSTAYHPQTSGQVECTEGMSTSDELEHKAYWALKHTNFDIKTAGDHRKVQLNELNELRDHAYENSLIYKEKTKRIHDSKIKNRDCPDCEDSRALSFAIHSQEFHILSFILGIQYPNLID</sequence>
<dbReference type="Gene3D" id="1.10.340.70">
    <property type="match status" value="1"/>
</dbReference>
<dbReference type="InterPro" id="IPR043128">
    <property type="entry name" value="Rev_trsase/Diguanyl_cyclase"/>
</dbReference>
<dbReference type="Pfam" id="PF17921">
    <property type="entry name" value="Integrase_H2C2"/>
    <property type="match status" value="1"/>
</dbReference>
<protein>
    <recommendedName>
        <fullName evidence="1">RNA-directed DNA polymerase</fullName>
        <ecNumber evidence="1">2.7.7.49</ecNumber>
    </recommendedName>
</protein>
<gene>
    <name evidence="10" type="ORF">Tco_1056916</name>
</gene>
<dbReference type="EMBL" id="BQNB010019180">
    <property type="protein sequence ID" value="GJT82574.1"/>
    <property type="molecule type" value="Genomic_DNA"/>
</dbReference>
<dbReference type="InterPro" id="IPR012337">
    <property type="entry name" value="RNaseH-like_sf"/>
</dbReference>
<reference evidence="10" key="1">
    <citation type="journal article" date="2022" name="Int. J. Mol. Sci.">
        <title>Draft Genome of Tanacetum Coccineum: Genomic Comparison of Closely Related Tanacetum-Family Plants.</title>
        <authorList>
            <person name="Yamashiro T."/>
            <person name="Shiraishi A."/>
            <person name="Nakayama K."/>
            <person name="Satake H."/>
        </authorList>
    </citation>
    <scope>NUCLEOTIDE SEQUENCE</scope>
</reference>
<evidence type="ECO:0000256" key="5">
    <source>
        <dbReference type="ARBA" id="ARBA00022759"/>
    </source>
</evidence>
<dbReference type="PROSITE" id="PS50994">
    <property type="entry name" value="INTEGRASE"/>
    <property type="match status" value="1"/>
</dbReference>
<dbReference type="PANTHER" id="PTHR37984">
    <property type="entry name" value="PROTEIN CBG26694"/>
    <property type="match status" value="1"/>
</dbReference>
<dbReference type="InterPro" id="IPR001584">
    <property type="entry name" value="Integrase_cat-core"/>
</dbReference>
<dbReference type="SUPFAM" id="SSF56672">
    <property type="entry name" value="DNA/RNA polymerases"/>
    <property type="match status" value="1"/>
</dbReference>
<dbReference type="Gene3D" id="3.10.10.10">
    <property type="entry name" value="HIV Type 1 Reverse Transcriptase, subunit A, domain 1"/>
    <property type="match status" value="1"/>
</dbReference>
<keyword evidence="7 10" id="KW-0695">RNA-directed DNA polymerase</keyword>
<feature type="region of interest" description="Disordered" evidence="8">
    <location>
        <begin position="754"/>
        <end position="788"/>
    </location>
</feature>
<feature type="domain" description="Integrase catalytic" evidence="9">
    <location>
        <begin position="1809"/>
        <end position="1923"/>
    </location>
</feature>
<reference evidence="10" key="2">
    <citation type="submission" date="2022-01" db="EMBL/GenBank/DDBJ databases">
        <authorList>
            <person name="Yamashiro T."/>
            <person name="Shiraishi A."/>
            <person name="Satake H."/>
            <person name="Nakayama K."/>
        </authorList>
    </citation>
    <scope>NUCLEOTIDE SEQUENCE</scope>
</reference>
<evidence type="ECO:0000313" key="11">
    <source>
        <dbReference type="Proteomes" id="UP001151760"/>
    </source>
</evidence>
<dbReference type="Gene3D" id="2.40.70.10">
    <property type="entry name" value="Acid Proteases"/>
    <property type="match status" value="1"/>
</dbReference>
<evidence type="ECO:0000313" key="10">
    <source>
        <dbReference type="EMBL" id="GJT82574.1"/>
    </source>
</evidence>
<dbReference type="InterPro" id="IPR041588">
    <property type="entry name" value="Integrase_H2C2"/>
</dbReference>
<dbReference type="InterPro" id="IPR041373">
    <property type="entry name" value="RT_RNaseH"/>
</dbReference>
<dbReference type="CDD" id="cd00303">
    <property type="entry name" value="retropepsin_like"/>
    <property type="match status" value="1"/>
</dbReference>
<evidence type="ECO:0000256" key="8">
    <source>
        <dbReference type="SAM" id="MobiDB-lite"/>
    </source>
</evidence>
<dbReference type="EC" id="2.7.7.49" evidence="1"/>
<accession>A0ABQ5H561</accession>
<dbReference type="InterPro" id="IPR005162">
    <property type="entry name" value="Retrotrans_gag_dom"/>
</dbReference>
<keyword evidence="2" id="KW-0808">Transferase</keyword>
<keyword evidence="4" id="KW-0540">Nuclease</keyword>
<evidence type="ECO:0000259" key="9">
    <source>
        <dbReference type="PROSITE" id="PS50994"/>
    </source>
</evidence>
<proteinExistence type="predicted"/>
<dbReference type="CDD" id="cd01647">
    <property type="entry name" value="RT_LTR"/>
    <property type="match status" value="1"/>
</dbReference>
<keyword evidence="3" id="KW-0548">Nucleotidyltransferase</keyword>
<feature type="compositionally biased region" description="Polar residues" evidence="8">
    <location>
        <begin position="775"/>
        <end position="788"/>
    </location>
</feature>
<dbReference type="Proteomes" id="UP001151760">
    <property type="component" value="Unassembled WGS sequence"/>
</dbReference>
<dbReference type="Pfam" id="PF00665">
    <property type="entry name" value="rve"/>
    <property type="match status" value="1"/>
</dbReference>
<dbReference type="Gene3D" id="3.30.70.270">
    <property type="match status" value="2"/>
</dbReference>
<dbReference type="InterPro" id="IPR000477">
    <property type="entry name" value="RT_dom"/>
</dbReference>
<evidence type="ECO:0000256" key="7">
    <source>
        <dbReference type="ARBA" id="ARBA00022918"/>
    </source>
</evidence>
<evidence type="ECO:0000256" key="2">
    <source>
        <dbReference type="ARBA" id="ARBA00022679"/>
    </source>
</evidence>
<dbReference type="InterPro" id="IPR021109">
    <property type="entry name" value="Peptidase_aspartic_dom_sf"/>
</dbReference>
<dbReference type="InterPro" id="IPR050951">
    <property type="entry name" value="Retrovirus_Pol_polyprotein"/>
</dbReference>
<dbReference type="Pfam" id="PF03732">
    <property type="entry name" value="Retrotrans_gag"/>
    <property type="match status" value="1"/>
</dbReference>
<evidence type="ECO:0000256" key="6">
    <source>
        <dbReference type="ARBA" id="ARBA00022801"/>
    </source>
</evidence>
<name>A0ABQ5H561_9ASTR</name>
<dbReference type="SUPFAM" id="SSF53098">
    <property type="entry name" value="Ribonuclease H-like"/>
    <property type="match status" value="1"/>
</dbReference>
<dbReference type="CDD" id="cd09274">
    <property type="entry name" value="RNase_HI_RT_Ty3"/>
    <property type="match status" value="1"/>
</dbReference>
<feature type="compositionally biased region" description="Polar residues" evidence="8">
    <location>
        <begin position="754"/>
        <end position="765"/>
    </location>
</feature>
<dbReference type="GO" id="GO:0003964">
    <property type="term" value="F:RNA-directed DNA polymerase activity"/>
    <property type="evidence" value="ECO:0007669"/>
    <property type="project" value="UniProtKB-KW"/>
</dbReference>
<keyword evidence="6" id="KW-0378">Hydrolase</keyword>
<evidence type="ECO:0000256" key="4">
    <source>
        <dbReference type="ARBA" id="ARBA00022722"/>
    </source>
</evidence>
<evidence type="ECO:0000256" key="3">
    <source>
        <dbReference type="ARBA" id="ARBA00022695"/>
    </source>
</evidence>
<evidence type="ECO:0000256" key="1">
    <source>
        <dbReference type="ARBA" id="ARBA00012493"/>
    </source>
</evidence>
<dbReference type="Gene3D" id="3.30.420.10">
    <property type="entry name" value="Ribonuclease H-like superfamily/Ribonuclease H"/>
    <property type="match status" value="1"/>
</dbReference>
<keyword evidence="5" id="KW-0255">Endonuclease</keyword>
<keyword evidence="11" id="KW-1185">Reference proteome</keyword>
<dbReference type="InterPro" id="IPR043502">
    <property type="entry name" value="DNA/RNA_pol_sf"/>
</dbReference>
<dbReference type="Pfam" id="PF17917">
    <property type="entry name" value="RT_RNaseH"/>
    <property type="match status" value="1"/>
</dbReference>
<dbReference type="PANTHER" id="PTHR37984:SF5">
    <property type="entry name" value="PROTEIN NYNRIN-LIKE"/>
    <property type="match status" value="1"/>
</dbReference>
<dbReference type="InterPro" id="IPR036397">
    <property type="entry name" value="RNaseH_sf"/>
</dbReference>
<dbReference type="Pfam" id="PF00078">
    <property type="entry name" value="RVT_1"/>
    <property type="match status" value="1"/>
</dbReference>
<comment type="caution">
    <text evidence="10">The sequence shown here is derived from an EMBL/GenBank/DDBJ whole genome shotgun (WGS) entry which is preliminary data.</text>
</comment>